<sequence length="137" mass="15124">MATKAASPSTTSHARTCLCSQTKHPGSFKCSQHRRSNHPPALVPARRATAVRAWLNYREIVLIAGANPHKAFLHQGVKPSRSTAISMQRRRNFQPKPYRFYLLNGSTLVPSSAANIAVPTTHPHSCPPVEPRRCEHG</sequence>
<keyword evidence="2" id="KW-1185">Reference proteome</keyword>
<dbReference type="OrthoDB" id="961710at2759"/>
<gene>
    <name evidence="1" type="ORF">F3Y22_tig00111356pilonHSYRG00020</name>
</gene>
<evidence type="ECO:0000313" key="2">
    <source>
        <dbReference type="Proteomes" id="UP000436088"/>
    </source>
</evidence>
<protein>
    <submittedName>
        <fullName evidence="1">Uncharacterized protein</fullName>
    </submittedName>
</protein>
<dbReference type="Proteomes" id="UP000436088">
    <property type="component" value="Unassembled WGS sequence"/>
</dbReference>
<dbReference type="AlphaFoldDB" id="A0A6A2YNT4"/>
<organism evidence="1 2">
    <name type="scientific">Hibiscus syriacus</name>
    <name type="common">Rose of Sharon</name>
    <dbReference type="NCBI Taxonomy" id="106335"/>
    <lineage>
        <taxon>Eukaryota</taxon>
        <taxon>Viridiplantae</taxon>
        <taxon>Streptophyta</taxon>
        <taxon>Embryophyta</taxon>
        <taxon>Tracheophyta</taxon>
        <taxon>Spermatophyta</taxon>
        <taxon>Magnoliopsida</taxon>
        <taxon>eudicotyledons</taxon>
        <taxon>Gunneridae</taxon>
        <taxon>Pentapetalae</taxon>
        <taxon>rosids</taxon>
        <taxon>malvids</taxon>
        <taxon>Malvales</taxon>
        <taxon>Malvaceae</taxon>
        <taxon>Malvoideae</taxon>
        <taxon>Hibiscus</taxon>
    </lineage>
</organism>
<comment type="caution">
    <text evidence="1">The sequence shown here is derived from an EMBL/GenBank/DDBJ whole genome shotgun (WGS) entry which is preliminary data.</text>
</comment>
<accession>A0A6A2YNT4</accession>
<name>A0A6A2YNT4_HIBSY</name>
<reference evidence="1" key="1">
    <citation type="submission" date="2019-09" db="EMBL/GenBank/DDBJ databases">
        <title>Draft genome information of white flower Hibiscus syriacus.</title>
        <authorList>
            <person name="Kim Y.-M."/>
        </authorList>
    </citation>
    <scope>NUCLEOTIDE SEQUENCE [LARGE SCALE GENOMIC DNA]</scope>
    <source>
        <strain evidence="1">YM2019G1</strain>
    </source>
</reference>
<dbReference type="EMBL" id="VEPZ02001317">
    <property type="protein sequence ID" value="KAE8680965.1"/>
    <property type="molecule type" value="Genomic_DNA"/>
</dbReference>
<proteinExistence type="predicted"/>
<evidence type="ECO:0000313" key="1">
    <source>
        <dbReference type="EMBL" id="KAE8680965.1"/>
    </source>
</evidence>